<dbReference type="GO" id="GO:0005737">
    <property type="term" value="C:cytoplasm"/>
    <property type="evidence" value="ECO:0007669"/>
    <property type="project" value="TreeGrafter"/>
</dbReference>
<keyword evidence="4" id="KW-0676">Redox-active center</keyword>
<dbReference type="GO" id="GO:0015035">
    <property type="term" value="F:protein-disulfide reductase activity"/>
    <property type="evidence" value="ECO:0007669"/>
    <property type="project" value="TreeGrafter"/>
</dbReference>
<evidence type="ECO:0000256" key="2">
    <source>
        <dbReference type="ARBA" id="ARBA00022982"/>
    </source>
</evidence>
<feature type="domain" description="Thioredoxin" evidence="5">
    <location>
        <begin position="5"/>
        <end position="132"/>
    </location>
</feature>
<dbReference type="PANTHER" id="PTHR45663:SF11">
    <property type="entry name" value="GEO12009P1"/>
    <property type="match status" value="1"/>
</dbReference>
<keyword evidence="1" id="KW-0813">Transport</keyword>
<evidence type="ECO:0000256" key="4">
    <source>
        <dbReference type="ARBA" id="ARBA00023284"/>
    </source>
</evidence>
<proteinExistence type="predicted"/>
<dbReference type="PROSITE" id="PS00194">
    <property type="entry name" value="THIOREDOXIN_1"/>
    <property type="match status" value="1"/>
</dbReference>
<dbReference type="InterPro" id="IPR013766">
    <property type="entry name" value="Thioredoxin_domain"/>
</dbReference>
<dbReference type="AlphaFoldDB" id="A0A921H450"/>
<dbReference type="CDD" id="cd02947">
    <property type="entry name" value="TRX_family"/>
    <property type="match status" value="1"/>
</dbReference>
<evidence type="ECO:0000259" key="5">
    <source>
        <dbReference type="PROSITE" id="PS51352"/>
    </source>
</evidence>
<sequence>KVLLLIIFSFIGIFVFAQGIDFQELSLEKTLEKAKREKKLVLVDCYTTWCGPCKMMASQVLAQKKVGDYMNDKFVSVKIDMEKGEGPDVKKRYGVKAYPTFLVIQPDGTLIHQVVGYCEPDKFIKSVGESFDPSKATETLRARYNGGERNRQFMLNYLDVLLTIGDRSVEKVAQEIFAGLNEEEKFSQDYWFLYENMKLNTVGADMYNFLLANRERFNMVIGKECVDNFLRRCNMEHLNWASFGETDMTDERRGEIQKNLDKVNIPELYPFWEVVQACRSKEIGRIVNTCKKNFPKMDLHLCGSYYSMFKNLIEEKGTAGQKKAWEKLREDIKKRRETEQQKMEEM</sequence>
<name>A0A921H450_9BACT</name>
<accession>A0A921H450</accession>
<reference evidence="6" key="2">
    <citation type="submission" date="2021-09" db="EMBL/GenBank/DDBJ databases">
        <authorList>
            <person name="Gilroy R."/>
        </authorList>
    </citation>
    <scope>NUCLEOTIDE SEQUENCE</scope>
    <source>
        <strain evidence="6">6966</strain>
    </source>
</reference>
<gene>
    <name evidence="6" type="ORF">K8V05_07660</name>
</gene>
<dbReference type="PANTHER" id="PTHR45663">
    <property type="entry name" value="GEO12009P1"/>
    <property type="match status" value="1"/>
</dbReference>
<feature type="non-terminal residue" evidence="6">
    <location>
        <position position="1"/>
    </location>
</feature>
<evidence type="ECO:0000256" key="1">
    <source>
        <dbReference type="ARBA" id="ARBA00022448"/>
    </source>
</evidence>
<evidence type="ECO:0000313" key="7">
    <source>
        <dbReference type="Proteomes" id="UP000742098"/>
    </source>
</evidence>
<dbReference type="InterPro" id="IPR017937">
    <property type="entry name" value="Thioredoxin_CS"/>
</dbReference>
<reference evidence="6" key="1">
    <citation type="journal article" date="2021" name="PeerJ">
        <title>Extensive microbial diversity within the chicken gut microbiome revealed by metagenomics and culture.</title>
        <authorList>
            <person name="Gilroy R."/>
            <person name="Ravi A."/>
            <person name="Getino M."/>
            <person name="Pursley I."/>
            <person name="Horton D.L."/>
            <person name="Alikhan N.F."/>
            <person name="Baker D."/>
            <person name="Gharbi K."/>
            <person name="Hall N."/>
            <person name="Watson M."/>
            <person name="Adriaenssens E.M."/>
            <person name="Foster-Nyarko E."/>
            <person name="Jarju S."/>
            <person name="Secka A."/>
            <person name="Antonio M."/>
            <person name="Oren A."/>
            <person name="Chaudhuri R.R."/>
            <person name="La Ragione R."/>
            <person name="Hildebrand F."/>
            <person name="Pallen M.J."/>
        </authorList>
    </citation>
    <scope>NUCLEOTIDE SEQUENCE</scope>
    <source>
        <strain evidence="6">6966</strain>
    </source>
</reference>
<evidence type="ECO:0000256" key="3">
    <source>
        <dbReference type="ARBA" id="ARBA00023157"/>
    </source>
</evidence>
<dbReference type="Proteomes" id="UP000742098">
    <property type="component" value="Unassembled WGS sequence"/>
</dbReference>
<dbReference type="SUPFAM" id="SSF52833">
    <property type="entry name" value="Thioredoxin-like"/>
    <property type="match status" value="1"/>
</dbReference>
<dbReference type="EMBL" id="DYVS01000126">
    <property type="protein sequence ID" value="HJF70616.1"/>
    <property type="molecule type" value="Genomic_DNA"/>
</dbReference>
<organism evidence="6 7">
    <name type="scientific">Butyricimonas virosa</name>
    <dbReference type="NCBI Taxonomy" id="544645"/>
    <lineage>
        <taxon>Bacteria</taxon>
        <taxon>Pseudomonadati</taxon>
        <taxon>Bacteroidota</taxon>
        <taxon>Bacteroidia</taxon>
        <taxon>Bacteroidales</taxon>
        <taxon>Odoribacteraceae</taxon>
        <taxon>Butyricimonas</taxon>
    </lineage>
</organism>
<dbReference type="PROSITE" id="PS51352">
    <property type="entry name" value="THIOREDOXIN_2"/>
    <property type="match status" value="1"/>
</dbReference>
<dbReference type="Gene3D" id="3.40.30.10">
    <property type="entry name" value="Glutaredoxin"/>
    <property type="match status" value="1"/>
</dbReference>
<dbReference type="InterPro" id="IPR036249">
    <property type="entry name" value="Thioredoxin-like_sf"/>
</dbReference>
<keyword evidence="3" id="KW-1015">Disulfide bond</keyword>
<keyword evidence="2" id="KW-0249">Electron transport</keyword>
<evidence type="ECO:0000313" key="6">
    <source>
        <dbReference type="EMBL" id="HJF70616.1"/>
    </source>
</evidence>
<comment type="caution">
    <text evidence="6">The sequence shown here is derived from an EMBL/GenBank/DDBJ whole genome shotgun (WGS) entry which is preliminary data.</text>
</comment>
<dbReference type="Pfam" id="PF00085">
    <property type="entry name" value="Thioredoxin"/>
    <property type="match status" value="1"/>
</dbReference>
<protein>
    <submittedName>
        <fullName evidence="6">Thioredoxin family protein</fullName>
    </submittedName>
</protein>